<feature type="binding site" evidence="9">
    <location>
        <position position="205"/>
    </location>
    <ligand>
        <name>pyridoxal 5'-phosphate</name>
        <dbReference type="ChEBI" id="CHEBI:597326"/>
    </ligand>
</feature>
<dbReference type="CDD" id="cd06454">
    <property type="entry name" value="KBL_like"/>
    <property type="match status" value="1"/>
</dbReference>
<feature type="binding site" evidence="9">
    <location>
        <position position="177"/>
    </location>
    <ligand>
        <name>pyridoxal 5'-phosphate</name>
        <dbReference type="ChEBI" id="CHEBI:597326"/>
    </ligand>
</feature>
<evidence type="ECO:0000256" key="4">
    <source>
        <dbReference type="ARBA" id="ARBA00011738"/>
    </source>
</evidence>
<feature type="binding site" evidence="9">
    <location>
        <position position="234"/>
    </location>
    <ligand>
        <name>pyridoxal 5'-phosphate</name>
        <dbReference type="ChEBI" id="CHEBI:597326"/>
    </ligand>
</feature>
<feature type="modified residue" description="N6-(pyridoxal phosphate)lysine" evidence="9 10">
    <location>
        <position position="237"/>
    </location>
</feature>
<name>A0A5C1A168_9GAMM</name>
<comment type="function">
    <text evidence="9">Catalyzes the decarboxylative condensation of pimeloyl-[acyl-carrier protein] and L-alanine to produce 8-amino-7-oxononanoate (AON), [acyl-carrier protein], and carbon dioxide.</text>
</comment>
<dbReference type="GO" id="GO:0008710">
    <property type="term" value="F:8-amino-7-oxononanoate synthase activity"/>
    <property type="evidence" value="ECO:0007669"/>
    <property type="project" value="UniProtKB-UniRule"/>
</dbReference>
<sequence length="394" mass="42108">MDAALAPRLAERHAQARYRQRRTADRAGAHVRVDGRDVVNFCSNDYLGLAHDPRLGEALAENARRFGTGGGASHLVSGHLTPHEMLEQRLAWWTGRERALLFSSGYQANIGTIAALMGRGDHVVHDRLNHASLLDGTRLAGARLHRFDHNDPAHAGRVLAELDPSRARLVVSDGVFSMEGDCADVMALAGQCRARGGWLMIDDAHGLGVLGARGAGTLEAQGVSADEVPVLVGTLGKALGTQGAFVAGSQTLVEALIQFARPYVYTTSLSPALAGATLTALDIVGDEPERRAHLQTLIGAFRRAAECLPGIRLMPSDTPIQPLLVGRGGEAEVLTLARRLADEGVWCTAIRPPTVPRGSARLRITLSAAHTHADLDRLLSALECHCRTRELTHG</sequence>
<organism evidence="12 13">
    <name type="scientific">Kushneria phosphatilytica</name>
    <dbReference type="NCBI Taxonomy" id="657387"/>
    <lineage>
        <taxon>Bacteria</taxon>
        <taxon>Pseudomonadati</taxon>
        <taxon>Pseudomonadota</taxon>
        <taxon>Gammaproteobacteria</taxon>
        <taxon>Oceanospirillales</taxon>
        <taxon>Halomonadaceae</taxon>
        <taxon>Kushneria</taxon>
    </lineage>
</organism>
<dbReference type="KEGG" id="kuy:FY550_01900"/>
<evidence type="ECO:0000313" key="13">
    <source>
        <dbReference type="Proteomes" id="UP000322553"/>
    </source>
</evidence>
<evidence type="ECO:0000259" key="11">
    <source>
        <dbReference type="Pfam" id="PF00155"/>
    </source>
</evidence>
<dbReference type="InterPro" id="IPR015424">
    <property type="entry name" value="PyrdxlP-dep_Trfase"/>
</dbReference>
<feature type="binding site" evidence="9">
    <location>
        <position position="19"/>
    </location>
    <ligand>
        <name>substrate</name>
    </ligand>
</feature>
<evidence type="ECO:0000256" key="1">
    <source>
        <dbReference type="ARBA" id="ARBA00001933"/>
    </source>
</evidence>
<accession>A0A5C1A168</accession>
<proteinExistence type="inferred from homology"/>
<dbReference type="Pfam" id="PF00155">
    <property type="entry name" value="Aminotran_1_2"/>
    <property type="match status" value="1"/>
</dbReference>
<evidence type="ECO:0000256" key="3">
    <source>
        <dbReference type="ARBA" id="ARBA00010008"/>
    </source>
</evidence>
<dbReference type="InterPro" id="IPR050087">
    <property type="entry name" value="AON_synthase_class-II"/>
</dbReference>
<dbReference type="AlphaFoldDB" id="A0A5C1A168"/>
<dbReference type="EMBL" id="CP043420">
    <property type="protein sequence ID" value="QEL12670.1"/>
    <property type="molecule type" value="Genomic_DNA"/>
</dbReference>
<comment type="pathway">
    <text evidence="2 9">Cofactor biosynthesis; biotin biosynthesis.</text>
</comment>
<evidence type="ECO:0000256" key="9">
    <source>
        <dbReference type="HAMAP-Rule" id="MF_01693"/>
    </source>
</evidence>
<keyword evidence="6 9" id="KW-0093">Biotin biosynthesis</keyword>
<dbReference type="PANTHER" id="PTHR13693">
    <property type="entry name" value="CLASS II AMINOTRANSFERASE/8-AMINO-7-OXONONANOATE SYNTHASE"/>
    <property type="match status" value="1"/>
</dbReference>
<dbReference type="Proteomes" id="UP000322553">
    <property type="component" value="Chromosome"/>
</dbReference>
<dbReference type="UniPathway" id="UPA00078"/>
<evidence type="ECO:0000256" key="2">
    <source>
        <dbReference type="ARBA" id="ARBA00004746"/>
    </source>
</evidence>
<keyword evidence="13" id="KW-1185">Reference proteome</keyword>
<dbReference type="SUPFAM" id="SSF53383">
    <property type="entry name" value="PLP-dependent transferases"/>
    <property type="match status" value="1"/>
</dbReference>
<feature type="binding site" evidence="9">
    <location>
        <position position="354"/>
    </location>
    <ligand>
        <name>substrate</name>
    </ligand>
</feature>
<evidence type="ECO:0000256" key="8">
    <source>
        <dbReference type="ARBA" id="ARBA00047715"/>
    </source>
</evidence>
<comment type="similarity">
    <text evidence="3 9">Belongs to the class-II pyridoxal-phosphate-dependent aminotransferase family. BioF subfamily.</text>
</comment>
<dbReference type="GO" id="GO:0030170">
    <property type="term" value="F:pyridoxal phosphate binding"/>
    <property type="evidence" value="ECO:0007669"/>
    <property type="project" value="UniProtKB-UniRule"/>
</dbReference>
<comment type="subunit">
    <text evidence="4 9">Homodimer.</text>
</comment>
<dbReference type="EC" id="2.3.1.47" evidence="9"/>
<dbReference type="Gene3D" id="3.40.640.10">
    <property type="entry name" value="Type I PLP-dependent aspartate aminotransferase-like (Major domain)"/>
    <property type="match status" value="1"/>
</dbReference>
<evidence type="ECO:0000313" key="12">
    <source>
        <dbReference type="EMBL" id="QEL12670.1"/>
    </source>
</evidence>
<protein>
    <recommendedName>
        <fullName evidence="9">8-amino-7-oxononanoate synthase</fullName>
        <shortName evidence="9">AONS</shortName>
        <ecNumber evidence="9">2.3.1.47</ecNumber>
    </recommendedName>
    <alternativeName>
        <fullName evidence="9">7-keto-8-amino-pelargonic acid synthase</fullName>
        <shortName evidence="9">7-KAP synthase</shortName>
        <shortName evidence="9">KAPA synthase</shortName>
    </alternativeName>
    <alternativeName>
        <fullName evidence="9">8-amino-7-ketopelargonate synthase</fullName>
    </alternativeName>
</protein>
<dbReference type="InterPro" id="IPR022834">
    <property type="entry name" value="AONS_Proteobacteria"/>
</dbReference>
<dbReference type="PANTHER" id="PTHR13693:SF100">
    <property type="entry name" value="8-AMINO-7-OXONONANOATE SYNTHASE"/>
    <property type="match status" value="1"/>
</dbReference>
<gene>
    <name evidence="9 12" type="primary">bioF</name>
    <name evidence="12" type="ORF">FY550_01900</name>
</gene>
<evidence type="ECO:0000256" key="5">
    <source>
        <dbReference type="ARBA" id="ARBA00022679"/>
    </source>
</evidence>
<feature type="binding site" evidence="9">
    <location>
        <begin position="105"/>
        <end position="106"/>
    </location>
    <ligand>
        <name>pyridoxal 5'-phosphate</name>
        <dbReference type="ChEBI" id="CHEBI:597326"/>
    </ligand>
</feature>
<keyword evidence="7 9" id="KW-0663">Pyridoxal phosphate</keyword>
<dbReference type="HAMAP" id="MF_01693">
    <property type="entry name" value="BioF_aminotrans_2"/>
    <property type="match status" value="1"/>
</dbReference>
<dbReference type="PROSITE" id="PS00599">
    <property type="entry name" value="AA_TRANSFER_CLASS_2"/>
    <property type="match status" value="1"/>
</dbReference>
<dbReference type="Gene3D" id="3.90.1150.10">
    <property type="entry name" value="Aspartate Aminotransferase, domain 1"/>
    <property type="match status" value="1"/>
</dbReference>
<dbReference type="GO" id="GO:0009102">
    <property type="term" value="P:biotin biosynthetic process"/>
    <property type="evidence" value="ECO:0007669"/>
    <property type="project" value="UniProtKB-UniRule"/>
</dbReference>
<evidence type="ECO:0000256" key="7">
    <source>
        <dbReference type="ARBA" id="ARBA00022898"/>
    </source>
</evidence>
<feature type="domain" description="Aminotransferase class I/classII large" evidence="11">
    <location>
        <begin position="37"/>
        <end position="382"/>
    </location>
</feature>
<comment type="cofactor">
    <cofactor evidence="1 9 10">
        <name>pyridoxal 5'-phosphate</name>
        <dbReference type="ChEBI" id="CHEBI:597326"/>
    </cofactor>
</comment>
<reference evidence="12 13" key="1">
    <citation type="submission" date="2019-08" db="EMBL/GenBank/DDBJ databases">
        <title>Complete genome sequence of Kushneria sp. YCWA18, a halophilic phosphate-solubilizing bacterium isolated from Daqiao saltern in China.</title>
        <authorList>
            <person name="Du G.-X."/>
            <person name="Qu L.-Y."/>
        </authorList>
    </citation>
    <scope>NUCLEOTIDE SEQUENCE [LARGE SCALE GENOMIC DNA]</scope>
    <source>
        <strain evidence="12 13">YCWA18</strain>
    </source>
</reference>
<evidence type="ECO:0000256" key="10">
    <source>
        <dbReference type="PIRSR" id="PIRSR604723-51"/>
    </source>
</evidence>
<keyword evidence="12" id="KW-0012">Acyltransferase</keyword>
<evidence type="ECO:0000256" key="6">
    <source>
        <dbReference type="ARBA" id="ARBA00022756"/>
    </source>
</evidence>
<feature type="binding site" evidence="9">
    <location>
        <position position="130"/>
    </location>
    <ligand>
        <name>substrate</name>
    </ligand>
</feature>
<dbReference type="InterPro" id="IPR015421">
    <property type="entry name" value="PyrdxlP-dep_Trfase_major"/>
</dbReference>
<dbReference type="InterPro" id="IPR001917">
    <property type="entry name" value="Aminotrans_II_pyridoxalP_BS"/>
</dbReference>
<dbReference type="NCBIfam" id="TIGR00858">
    <property type="entry name" value="bioF"/>
    <property type="match status" value="1"/>
</dbReference>
<comment type="catalytic activity">
    <reaction evidence="8 9">
        <text>6-carboxyhexanoyl-[ACP] + L-alanine + H(+) = (8S)-8-amino-7-oxononanoate + holo-[ACP] + CO2</text>
        <dbReference type="Rhea" id="RHEA:42288"/>
        <dbReference type="Rhea" id="RHEA-COMP:9685"/>
        <dbReference type="Rhea" id="RHEA-COMP:9955"/>
        <dbReference type="ChEBI" id="CHEBI:15378"/>
        <dbReference type="ChEBI" id="CHEBI:16526"/>
        <dbReference type="ChEBI" id="CHEBI:57972"/>
        <dbReference type="ChEBI" id="CHEBI:64479"/>
        <dbReference type="ChEBI" id="CHEBI:78846"/>
        <dbReference type="ChEBI" id="CHEBI:149468"/>
        <dbReference type="EC" id="2.3.1.47"/>
    </reaction>
</comment>
<dbReference type="InterPro" id="IPR004723">
    <property type="entry name" value="AONS_Archaea/Proteobacteria"/>
</dbReference>
<dbReference type="InterPro" id="IPR004839">
    <property type="entry name" value="Aminotransferase_I/II_large"/>
</dbReference>
<dbReference type="InterPro" id="IPR015422">
    <property type="entry name" value="PyrdxlP-dep_Trfase_small"/>
</dbReference>
<keyword evidence="5 9" id="KW-0808">Transferase</keyword>